<protein>
    <submittedName>
        <fullName evidence="1">Uncharacterized protein</fullName>
    </submittedName>
</protein>
<evidence type="ECO:0000313" key="1">
    <source>
        <dbReference type="EMBL" id="KAF2589227.1"/>
    </source>
</evidence>
<organism evidence="1">
    <name type="scientific">Brassica cretica</name>
    <name type="common">Mustard</name>
    <dbReference type="NCBI Taxonomy" id="69181"/>
    <lineage>
        <taxon>Eukaryota</taxon>
        <taxon>Viridiplantae</taxon>
        <taxon>Streptophyta</taxon>
        <taxon>Embryophyta</taxon>
        <taxon>Tracheophyta</taxon>
        <taxon>Spermatophyta</taxon>
        <taxon>Magnoliopsida</taxon>
        <taxon>eudicotyledons</taxon>
        <taxon>Gunneridae</taxon>
        <taxon>Pentapetalae</taxon>
        <taxon>rosids</taxon>
        <taxon>malvids</taxon>
        <taxon>Brassicales</taxon>
        <taxon>Brassicaceae</taxon>
        <taxon>Brassiceae</taxon>
        <taxon>Brassica</taxon>
    </lineage>
</organism>
<proteinExistence type="predicted"/>
<sequence>MKANKALGPYLNDGIAPKQDSTSGKVKIRIGIRVAKDETAAVEKSINCNALFFFSKRERTHTHTHNFDKSFPSSRSVKATASILKGPSWPVYCWASIWPAIKILRNTGHE</sequence>
<accession>A0A8S9K5S3</accession>
<name>A0A8S9K5S3_BRACR</name>
<comment type="caution">
    <text evidence="1">The sequence shown here is derived from an EMBL/GenBank/DDBJ whole genome shotgun (WGS) entry which is preliminary data.</text>
</comment>
<gene>
    <name evidence="1" type="ORF">F2Q70_00039584</name>
</gene>
<dbReference type="AlphaFoldDB" id="A0A8S9K5S3"/>
<dbReference type="EMBL" id="QGKY02000190">
    <property type="protein sequence ID" value="KAF2589227.1"/>
    <property type="molecule type" value="Genomic_DNA"/>
</dbReference>
<reference evidence="1" key="1">
    <citation type="submission" date="2019-12" db="EMBL/GenBank/DDBJ databases">
        <title>Genome sequencing and annotation of Brassica cretica.</title>
        <authorList>
            <person name="Studholme D.J."/>
            <person name="Sarris P.F."/>
        </authorList>
    </citation>
    <scope>NUCLEOTIDE SEQUENCE</scope>
    <source>
        <strain evidence="1">PFS-102/07</strain>
        <tissue evidence="1">Leaf</tissue>
    </source>
</reference>